<dbReference type="AlphaFoldDB" id="A0A6C0H6B9"/>
<name>A0A6C0H6B9_9ZZZZ</name>
<dbReference type="Pfam" id="PF19063">
    <property type="entry name" value="DUF5759"/>
    <property type="match status" value="1"/>
</dbReference>
<reference evidence="1" key="1">
    <citation type="journal article" date="2020" name="Nature">
        <title>Giant virus diversity and host interactions through global metagenomics.</title>
        <authorList>
            <person name="Schulz F."/>
            <person name="Roux S."/>
            <person name="Paez-Espino D."/>
            <person name="Jungbluth S."/>
            <person name="Walsh D.A."/>
            <person name="Denef V.J."/>
            <person name="McMahon K.D."/>
            <person name="Konstantinidis K.T."/>
            <person name="Eloe-Fadrosh E.A."/>
            <person name="Kyrpides N.C."/>
            <person name="Woyke T."/>
        </authorList>
    </citation>
    <scope>NUCLEOTIDE SEQUENCE</scope>
    <source>
        <strain evidence="1">GVMAG-M-3300023179-71</strain>
    </source>
</reference>
<organism evidence="1">
    <name type="scientific">viral metagenome</name>
    <dbReference type="NCBI Taxonomy" id="1070528"/>
    <lineage>
        <taxon>unclassified sequences</taxon>
        <taxon>metagenomes</taxon>
        <taxon>organismal metagenomes</taxon>
    </lineage>
</organism>
<accession>A0A6C0H6B9</accession>
<dbReference type="EMBL" id="MN739884">
    <property type="protein sequence ID" value="QHT75930.1"/>
    <property type="molecule type" value="Genomic_DNA"/>
</dbReference>
<dbReference type="InterPro" id="IPR043977">
    <property type="entry name" value="DUF5759"/>
</dbReference>
<proteinExistence type="predicted"/>
<sequence>MINNVFFLDNEQEIKDIDINELYDKKKKSDLKYLENYNKILSKLYRQIKKYSKISTYCMFKIPLYVIGISKYKQSHCIAYLLDKLTINKFRVKYIYPNLLFISWEHFIPEYVREEIKKKIGIEIDEFGKEIIKENDENDEIENQKEEKPKKYEQLKKYVPKGKFDF</sequence>
<protein>
    <submittedName>
        <fullName evidence="1">Uncharacterized protein</fullName>
    </submittedName>
</protein>
<evidence type="ECO:0000313" key="1">
    <source>
        <dbReference type="EMBL" id="QHT75930.1"/>
    </source>
</evidence>